<dbReference type="PANTHER" id="PTHR31551">
    <property type="entry name" value="PRE-MRNA-SPLICING FACTOR CWF18"/>
    <property type="match status" value="1"/>
</dbReference>
<dbReference type="GeneID" id="87915883"/>
<evidence type="ECO:0008006" key="4">
    <source>
        <dbReference type="Google" id="ProtNLM"/>
    </source>
</evidence>
<evidence type="ECO:0000313" key="2">
    <source>
        <dbReference type="EMBL" id="KAK4082971.1"/>
    </source>
</evidence>
<feature type="region of interest" description="Disordered" evidence="1">
    <location>
        <begin position="1"/>
        <end position="84"/>
    </location>
</feature>
<evidence type="ECO:0000256" key="1">
    <source>
        <dbReference type="SAM" id="MobiDB-lite"/>
    </source>
</evidence>
<dbReference type="Pfam" id="PF08315">
    <property type="entry name" value="cwf18"/>
    <property type="match status" value="1"/>
</dbReference>
<keyword evidence="3" id="KW-1185">Reference proteome</keyword>
<name>A0AAE1IJV8_9HYPO</name>
<feature type="compositionally biased region" description="Basic residues" evidence="1">
    <location>
        <begin position="17"/>
        <end position="27"/>
    </location>
</feature>
<sequence>MNSHNSLSAASDERKARLAKLKNLKRKQPIDEVATPEGDREASPPEAPDVAKLHLSGRNYDPETRGPKLGFDAPPTLAQEKPTLEEQAAEVEAEVRERAAEEARDDKGLDLFKLQPKKPNWDLKRNLGKKMELLNVRTDNAIAKLVRERVLGAQKAAQKTADAGNGNLDGDAAGVDGIALVEGLRVREQEEQEEEQREREEEEALDFALGAPLWAVLFLALHHARRDDRHAGGRLRLAFDMADQLAVVISIVNLTSFAACRDVARAPGHAGAAEGAKRRLPGHKRAVPGDLYLLAEDSHAKEMGYRVMPNAALVVEVTGFGCSCAHLPTLGCVPVGQEWET</sequence>
<dbReference type="GO" id="GO:0071014">
    <property type="term" value="C:post-mRNA release spliceosomal complex"/>
    <property type="evidence" value="ECO:0007669"/>
    <property type="project" value="TreeGrafter"/>
</dbReference>
<dbReference type="Proteomes" id="UP001273209">
    <property type="component" value="Unassembled WGS sequence"/>
</dbReference>
<dbReference type="GO" id="GO:0005684">
    <property type="term" value="C:U2-type spliceosomal complex"/>
    <property type="evidence" value="ECO:0007669"/>
    <property type="project" value="TreeGrafter"/>
</dbReference>
<evidence type="ECO:0000313" key="3">
    <source>
        <dbReference type="Proteomes" id="UP001273209"/>
    </source>
</evidence>
<dbReference type="InterPro" id="IPR013169">
    <property type="entry name" value="mRNA_splic_Cwf18-like"/>
</dbReference>
<dbReference type="PANTHER" id="PTHR31551:SF1">
    <property type="entry name" value="COILED-COIL DOMAIN-CONTAINING PROTEIN 12"/>
    <property type="match status" value="1"/>
</dbReference>
<accession>A0AAE1IJV8</accession>
<reference evidence="2" key="1">
    <citation type="submission" date="2023-11" db="EMBL/GenBank/DDBJ databases">
        <title>The genome sequences of three competitors of mushroom-forming fungi.</title>
        <authorList>
            <person name="Beijen E."/>
            <person name="Ohm R.A."/>
        </authorList>
    </citation>
    <scope>NUCLEOTIDE SEQUENCE</scope>
    <source>
        <strain evidence="2">CBS 100526</strain>
    </source>
</reference>
<comment type="caution">
    <text evidence="2">The sequence shown here is derived from an EMBL/GenBank/DDBJ whole genome shotgun (WGS) entry which is preliminary data.</text>
</comment>
<dbReference type="EMBL" id="JAWRVG010000004">
    <property type="protein sequence ID" value="KAK4082971.1"/>
    <property type="molecule type" value="Genomic_DNA"/>
</dbReference>
<gene>
    <name evidence="2" type="ORF">Triagg1_1861</name>
</gene>
<protein>
    <recommendedName>
        <fullName evidence="4">Cwf18 pre-mRNA splicing factor</fullName>
    </recommendedName>
</protein>
<organism evidence="2 3">
    <name type="scientific">Trichoderma aggressivum f. europaeum</name>
    <dbReference type="NCBI Taxonomy" id="173218"/>
    <lineage>
        <taxon>Eukaryota</taxon>
        <taxon>Fungi</taxon>
        <taxon>Dikarya</taxon>
        <taxon>Ascomycota</taxon>
        <taxon>Pezizomycotina</taxon>
        <taxon>Sordariomycetes</taxon>
        <taxon>Hypocreomycetidae</taxon>
        <taxon>Hypocreales</taxon>
        <taxon>Hypocreaceae</taxon>
        <taxon>Trichoderma</taxon>
    </lineage>
</organism>
<dbReference type="RefSeq" id="XP_062759400.1">
    <property type="nucleotide sequence ID" value="XM_062895978.1"/>
</dbReference>
<dbReference type="AlphaFoldDB" id="A0AAE1IJV8"/>
<proteinExistence type="predicted"/>